<dbReference type="PROSITE" id="PS50043">
    <property type="entry name" value="HTH_LUXR_2"/>
    <property type="match status" value="1"/>
</dbReference>
<dbReference type="GO" id="GO:0006355">
    <property type="term" value="P:regulation of DNA-templated transcription"/>
    <property type="evidence" value="ECO:0007669"/>
    <property type="project" value="InterPro"/>
</dbReference>
<dbReference type="Pfam" id="PF00196">
    <property type="entry name" value="GerE"/>
    <property type="match status" value="1"/>
</dbReference>
<evidence type="ECO:0000313" key="6">
    <source>
        <dbReference type="EMBL" id="BBE16498.1"/>
    </source>
</evidence>
<dbReference type="SMART" id="SM00421">
    <property type="entry name" value="HTH_LUXR"/>
    <property type="match status" value="1"/>
</dbReference>
<feature type="domain" description="HTH luxR-type" evidence="4">
    <location>
        <begin position="148"/>
        <end position="213"/>
    </location>
</feature>
<dbReference type="InterPro" id="IPR011006">
    <property type="entry name" value="CheY-like_superfamily"/>
</dbReference>
<dbReference type="Pfam" id="PF00072">
    <property type="entry name" value="Response_reg"/>
    <property type="match status" value="1"/>
</dbReference>
<keyword evidence="2 6" id="KW-0238">DNA-binding</keyword>
<dbReference type="SUPFAM" id="SSF46894">
    <property type="entry name" value="C-terminal effector domain of the bipartite response regulators"/>
    <property type="match status" value="1"/>
</dbReference>
<name>A0A5K7S4L7_9BACT</name>
<proteinExistence type="predicted"/>
<dbReference type="AlphaFoldDB" id="A0A5K7S4L7"/>
<dbReference type="PRINTS" id="PR00038">
    <property type="entry name" value="HTHLUXR"/>
</dbReference>
<dbReference type="PANTHER" id="PTHR43214">
    <property type="entry name" value="TWO-COMPONENT RESPONSE REGULATOR"/>
    <property type="match status" value="1"/>
</dbReference>
<dbReference type="RefSeq" id="WP_318349567.1">
    <property type="nucleotide sequence ID" value="NZ_AP018694.1"/>
</dbReference>
<evidence type="ECO:0000256" key="1">
    <source>
        <dbReference type="ARBA" id="ARBA00022553"/>
    </source>
</evidence>
<keyword evidence="7" id="KW-1185">Reference proteome</keyword>
<dbReference type="PANTHER" id="PTHR43214:SF43">
    <property type="entry name" value="TWO-COMPONENT RESPONSE REGULATOR"/>
    <property type="match status" value="1"/>
</dbReference>
<gene>
    <name evidence="6" type="ORF">AQPE_0637</name>
</gene>
<dbReference type="CDD" id="cd17535">
    <property type="entry name" value="REC_NarL-like"/>
    <property type="match status" value="1"/>
</dbReference>
<dbReference type="GO" id="GO:0003677">
    <property type="term" value="F:DNA binding"/>
    <property type="evidence" value="ECO:0007669"/>
    <property type="project" value="UniProtKB-KW"/>
</dbReference>
<comment type="caution">
    <text evidence="3">Lacks conserved residue(s) required for the propagation of feature annotation.</text>
</comment>
<evidence type="ECO:0000259" key="5">
    <source>
        <dbReference type="PROSITE" id="PS50110"/>
    </source>
</evidence>
<keyword evidence="1" id="KW-0597">Phosphoprotein</keyword>
<dbReference type="SUPFAM" id="SSF52172">
    <property type="entry name" value="CheY-like"/>
    <property type="match status" value="1"/>
</dbReference>
<dbReference type="Gene3D" id="3.40.50.2300">
    <property type="match status" value="1"/>
</dbReference>
<dbReference type="InterPro" id="IPR016032">
    <property type="entry name" value="Sig_transdc_resp-reg_C-effctor"/>
</dbReference>
<sequence>MIDIAIFDEHRLVLEGVSGLLSGISDFRVVLSCDNREVLVEKLKSIQIHVLILNMHDISVRNLNLIVQLNISSPKLKILIVSVIDNEEIVLKTIKAGAKGFLGKDADRNSLMEAIYTLRNGHDYYSKSITHLLLNRYISGLKADELSQSADLANLSSRQVEILKLWGESQTNQEIADRFFISVRTVESHKNHIMQKLNLKSTVDLVKFAIKNNIIEI</sequence>
<evidence type="ECO:0000256" key="3">
    <source>
        <dbReference type="PROSITE-ProRule" id="PRU00169"/>
    </source>
</evidence>
<dbReference type="GO" id="GO:0000160">
    <property type="term" value="P:phosphorelay signal transduction system"/>
    <property type="evidence" value="ECO:0007669"/>
    <property type="project" value="InterPro"/>
</dbReference>
<dbReference type="InterPro" id="IPR058245">
    <property type="entry name" value="NreC/VraR/RcsB-like_REC"/>
</dbReference>
<organism evidence="6 7">
    <name type="scientific">Aquipluma nitroreducens</name>
    <dbReference type="NCBI Taxonomy" id="2010828"/>
    <lineage>
        <taxon>Bacteria</taxon>
        <taxon>Pseudomonadati</taxon>
        <taxon>Bacteroidota</taxon>
        <taxon>Bacteroidia</taxon>
        <taxon>Marinilabiliales</taxon>
        <taxon>Prolixibacteraceae</taxon>
        <taxon>Aquipluma</taxon>
    </lineage>
</organism>
<dbReference type="PROSITE" id="PS50110">
    <property type="entry name" value="RESPONSE_REGULATORY"/>
    <property type="match status" value="1"/>
</dbReference>
<dbReference type="KEGG" id="anf:AQPE_0637"/>
<dbReference type="InterPro" id="IPR000792">
    <property type="entry name" value="Tscrpt_reg_LuxR_C"/>
</dbReference>
<dbReference type="EMBL" id="AP018694">
    <property type="protein sequence ID" value="BBE16498.1"/>
    <property type="molecule type" value="Genomic_DNA"/>
</dbReference>
<feature type="domain" description="Response regulatory" evidence="5">
    <location>
        <begin position="3"/>
        <end position="119"/>
    </location>
</feature>
<dbReference type="InterPro" id="IPR039420">
    <property type="entry name" value="WalR-like"/>
</dbReference>
<protein>
    <submittedName>
        <fullName evidence="6">DNA-binding response regulator, LuxR family</fullName>
    </submittedName>
</protein>
<accession>A0A5K7S4L7</accession>
<evidence type="ECO:0000259" key="4">
    <source>
        <dbReference type="PROSITE" id="PS50043"/>
    </source>
</evidence>
<dbReference type="SMART" id="SM00448">
    <property type="entry name" value="REC"/>
    <property type="match status" value="1"/>
</dbReference>
<dbReference type="InterPro" id="IPR001789">
    <property type="entry name" value="Sig_transdc_resp-reg_receiver"/>
</dbReference>
<evidence type="ECO:0000256" key="2">
    <source>
        <dbReference type="ARBA" id="ARBA00023125"/>
    </source>
</evidence>
<reference evidence="6" key="1">
    <citation type="journal article" date="2020" name="Int. J. Syst. Evol. Microbiol.">
        <title>Aquipluma nitroreducens gen. nov. sp. nov., a novel facultatively anaerobic bacterium isolated from a freshwater lake.</title>
        <authorList>
            <person name="Watanabe M."/>
            <person name="Kojima H."/>
            <person name="Fukui M."/>
        </authorList>
    </citation>
    <scope>NUCLEOTIDE SEQUENCE</scope>
    <source>
        <strain evidence="6">MeG22</strain>
    </source>
</reference>
<dbReference type="CDD" id="cd06170">
    <property type="entry name" value="LuxR_C_like"/>
    <property type="match status" value="1"/>
</dbReference>
<dbReference type="Proteomes" id="UP001193389">
    <property type="component" value="Chromosome"/>
</dbReference>
<evidence type="ECO:0000313" key="7">
    <source>
        <dbReference type="Proteomes" id="UP001193389"/>
    </source>
</evidence>